<feature type="domain" description="4Fe-4S ferredoxin-type" evidence="4">
    <location>
        <begin position="35"/>
        <end position="65"/>
    </location>
</feature>
<evidence type="ECO:0000259" key="4">
    <source>
        <dbReference type="PROSITE" id="PS51379"/>
    </source>
</evidence>
<dbReference type="InterPro" id="IPR010208">
    <property type="entry name" value="Ion_transpt_RnfC/RsxC"/>
</dbReference>
<reference evidence="5 6" key="1">
    <citation type="journal article" date="2017" name="ISME J.">
        <title>Energy and carbon metabolisms in a deep terrestrial subsurface fluid microbial community.</title>
        <authorList>
            <person name="Momper L."/>
            <person name="Jungbluth S.P."/>
            <person name="Lee M.D."/>
            <person name="Amend J.P."/>
        </authorList>
    </citation>
    <scope>NUCLEOTIDE SEQUENCE [LARGE SCALE GENOMIC DNA]</scope>
    <source>
        <strain evidence="5">SURF_17</strain>
    </source>
</reference>
<proteinExistence type="predicted"/>
<dbReference type="Pfam" id="PF12838">
    <property type="entry name" value="Fer4_7"/>
    <property type="match status" value="1"/>
</dbReference>
<accession>A0A419F1F3</accession>
<comment type="caution">
    <text evidence="5">The sequence shown here is derived from an EMBL/GenBank/DDBJ whole genome shotgun (WGS) entry which is preliminary data.</text>
</comment>
<feature type="domain" description="4Fe-4S ferredoxin-type" evidence="4">
    <location>
        <begin position="75"/>
        <end position="104"/>
    </location>
</feature>
<dbReference type="GO" id="GO:0051539">
    <property type="term" value="F:4 iron, 4 sulfur cluster binding"/>
    <property type="evidence" value="ECO:0007669"/>
    <property type="project" value="InterPro"/>
</dbReference>
<keyword evidence="2" id="KW-0408">Iron</keyword>
<dbReference type="GO" id="GO:0016020">
    <property type="term" value="C:membrane"/>
    <property type="evidence" value="ECO:0007669"/>
    <property type="project" value="InterPro"/>
</dbReference>
<dbReference type="PANTHER" id="PTHR43034:SF2">
    <property type="entry name" value="ION-TRANSLOCATING OXIDOREDUCTASE COMPLEX SUBUNIT C"/>
    <property type="match status" value="1"/>
</dbReference>
<dbReference type="InterPro" id="IPR017896">
    <property type="entry name" value="4Fe4S_Fe-S-bd"/>
</dbReference>
<dbReference type="SUPFAM" id="SSF46548">
    <property type="entry name" value="alpha-helical ferredoxin"/>
    <property type="match status" value="1"/>
</dbReference>
<protein>
    <submittedName>
        <fullName evidence="5">4Fe-4S dicluster domain-containing protein</fullName>
    </submittedName>
</protein>
<dbReference type="AlphaFoldDB" id="A0A419F1F3"/>
<dbReference type="PROSITE" id="PS51379">
    <property type="entry name" value="4FE4S_FER_2"/>
    <property type="match status" value="2"/>
</dbReference>
<dbReference type="EMBL" id="QZKI01000051">
    <property type="protein sequence ID" value="RJP72047.1"/>
    <property type="molecule type" value="Genomic_DNA"/>
</dbReference>
<evidence type="ECO:0000256" key="1">
    <source>
        <dbReference type="ARBA" id="ARBA00022723"/>
    </source>
</evidence>
<dbReference type="InterPro" id="IPR017900">
    <property type="entry name" value="4Fe4S_Fe_S_CS"/>
</dbReference>
<name>A0A419F1F3_9BACT</name>
<sequence>PVKILMGGPMMGIAQYTTDVPVIKGTSGIVALAAEDVDIVESHTCIRCGRCVNACPMYLLPSTLGILCERHKFEEARALGLMDCVECGCCTYVCPAGRPMVHMFKFGKMELFKQDQKKRAKKETK</sequence>
<dbReference type="GO" id="GO:0046872">
    <property type="term" value="F:metal ion binding"/>
    <property type="evidence" value="ECO:0007669"/>
    <property type="project" value="UniProtKB-KW"/>
</dbReference>
<organism evidence="5 6">
    <name type="scientific">Candidatus Abyssobacteria bacterium SURF_17</name>
    <dbReference type="NCBI Taxonomy" id="2093361"/>
    <lineage>
        <taxon>Bacteria</taxon>
        <taxon>Pseudomonadati</taxon>
        <taxon>Candidatus Hydrogenedentota</taxon>
        <taxon>Candidatus Abyssobacteria</taxon>
    </lineage>
</organism>
<evidence type="ECO:0000256" key="3">
    <source>
        <dbReference type="ARBA" id="ARBA00023014"/>
    </source>
</evidence>
<evidence type="ECO:0000256" key="2">
    <source>
        <dbReference type="ARBA" id="ARBA00023004"/>
    </source>
</evidence>
<dbReference type="Gene3D" id="3.30.70.20">
    <property type="match status" value="1"/>
</dbReference>
<dbReference type="GO" id="GO:0009055">
    <property type="term" value="F:electron transfer activity"/>
    <property type="evidence" value="ECO:0007669"/>
    <property type="project" value="InterPro"/>
</dbReference>
<dbReference type="PROSITE" id="PS00198">
    <property type="entry name" value="4FE4S_FER_1"/>
    <property type="match status" value="2"/>
</dbReference>
<feature type="non-terminal residue" evidence="5">
    <location>
        <position position="1"/>
    </location>
</feature>
<keyword evidence="3" id="KW-0411">Iron-sulfur</keyword>
<evidence type="ECO:0000313" key="5">
    <source>
        <dbReference type="EMBL" id="RJP72047.1"/>
    </source>
</evidence>
<keyword evidence="1" id="KW-0479">Metal-binding</keyword>
<dbReference type="Proteomes" id="UP000285961">
    <property type="component" value="Unassembled WGS sequence"/>
</dbReference>
<evidence type="ECO:0000313" key="6">
    <source>
        <dbReference type="Proteomes" id="UP000285961"/>
    </source>
</evidence>
<gene>
    <name evidence="5" type="ORF">C4532_06695</name>
</gene>
<dbReference type="PANTHER" id="PTHR43034">
    <property type="entry name" value="ION-TRANSLOCATING OXIDOREDUCTASE COMPLEX SUBUNIT C"/>
    <property type="match status" value="1"/>
</dbReference>